<evidence type="ECO:0000259" key="5">
    <source>
        <dbReference type="PROSITE" id="PS50237"/>
    </source>
</evidence>
<evidence type="ECO:0000256" key="2">
    <source>
        <dbReference type="ARBA" id="ARBA00022786"/>
    </source>
</evidence>
<reference evidence="7" key="1">
    <citation type="journal article" date="2018" name="Nat. Microbiol.">
        <title>Leveraging single-cell genomics to expand the fungal tree of life.</title>
        <authorList>
            <person name="Ahrendt S.R."/>
            <person name="Quandt C.A."/>
            <person name="Ciobanu D."/>
            <person name="Clum A."/>
            <person name="Salamov A."/>
            <person name="Andreopoulos B."/>
            <person name="Cheng J.F."/>
            <person name="Woyke T."/>
            <person name="Pelin A."/>
            <person name="Henrissat B."/>
            <person name="Reynolds N.K."/>
            <person name="Benny G.L."/>
            <person name="Smith M.E."/>
            <person name="James T.Y."/>
            <person name="Grigoriev I.V."/>
        </authorList>
    </citation>
    <scope>NUCLEOTIDE SEQUENCE [LARGE SCALE GENOMIC DNA]</scope>
</reference>
<proteinExistence type="predicted"/>
<organism evidence="6 7">
    <name type="scientific">Blyttiomyces helicus</name>
    <dbReference type="NCBI Taxonomy" id="388810"/>
    <lineage>
        <taxon>Eukaryota</taxon>
        <taxon>Fungi</taxon>
        <taxon>Fungi incertae sedis</taxon>
        <taxon>Chytridiomycota</taxon>
        <taxon>Chytridiomycota incertae sedis</taxon>
        <taxon>Chytridiomycetes</taxon>
        <taxon>Chytridiomycetes incertae sedis</taxon>
        <taxon>Blyttiomyces</taxon>
    </lineage>
</organism>
<keyword evidence="7" id="KW-1185">Reference proteome</keyword>
<name>A0A4P9WJ35_9FUNG</name>
<dbReference type="Proteomes" id="UP000269721">
    <property type="component" value="Unassembled WGS sequence"/>
</dbReference>
<dbReference type="SMART" id="SM00119">
    <property type="entry name" value="HECTc"/>
    <property type="match status" value="1"/>
</dbReference>
<dbReference type="OrthoDB" id="423283at2759"/>
<dbReference type="InterPro" id="IPR035983">
    <property type="entry name" value="Hect_E3_ubiquitin_ligase"/>
</dbReference>
<dbReference type="PANTHER" id="PTHR45670">
    <property type="entry name" value="E3 UBIQUITIN-PROTEIN LIGASE TRIP12"/>
    <property type="match status" value="1"/>
</dbReference>
<dbReference type="InterPro" id="IPR000569">
    <property type="entry name" value="HECT_dom"/>
</dbReference>
<dbReference type="GO" id="GO:0016607">
    <property type="term" value="C:nuclear speck"/>
    <property type="evidence" value="ECO:0007669"/>
    <property type="project" value="TreeGrafter"/>
</dbReference>
<keyword evidence="1" id="KW-0808">Transferase</keyword>
<dbReference type="Gene3D" id="3.90.1750.10">
    <property type="entry name" value="Hect, E3 ligase catalytic domains"/>
    <property type="match status" value="2"/>
</dbReference>
<evidence type="ECO:0000313" key="7">
    <source>
        <dbReference type="Proteomes" id="UP000269721"/>
    </source>
</evidence>
<feature type="active site" description="Glycyl thioester intermediate" evidence="3">
    <location>
        <position position="786"/>
    </location>
</feature>
<dbReference type="EMBL" id="KZ994443">
    <property type="protein sequence ID" value="RKO92921.1"/>
    <property type="molecule type" value="Genomic_DNA"/>
</dbReference>
<dbReference type="Pfam" id="PF00632">
    <property type="entry name" value="HECT"/>
    <property type="match status" value="1"/>
</dbReference>
<dbReference type="PROSITE" id="PS50237">
    <property type="entry name" value="HECT"/>
    <property type="match status" value="1"/>
</dbReference>
<feature type="domain" description="HECT" evidence="5">
    <location>
        <begin position="480"/>
        <end position="819"/>
    </location>
</feature>
<dbReference type="Gene3D" id="3.30.2160.10">
    <property type="entry name" value="Hect, E3 ligase catalytic domain"/>
    <property type="match status" value="1"/>
</dbReference>
<dbReference type="GO" id="GO:0000209">
    <property type="term" value="P:protein polyubiquitination"/>
    <property type="evidence" value="ECO:0007669"/>
    <property type="project" value="TreeGrafter"/>
</dbReference>
<evidence type="ECO:0000256" key="4">
    <source>
        <dbReference type="SAM" id="MobiDB-lite"/>
    </source>
</evidence>
<gene>
    <name evidence="6" type="ORF">BDK51DRAFT_19836</name>
</gene>
<accession>A0A4P9WJ35</accession>
<feature type="region of interest" description="Disordered" evidence="4">
    <location>
        <begin position="354"/>
        <end position="378"/>
    </location>
</feature>
<sequence length="819" mass="88510">MTAAHPLNLPVRLRAFLHVFLDGPTPSAKTANYHVPGAFRAVVQRLQESLSRTERFEVATAVPSEAGAAGASSFLGASAASLAAREAFNPSLQLARQLKLKLEAEDPASVPRPYSNLMVSVHAVATFKALEDYLKARIGVVPAAASGAAAPAVPASAPDVAAPTTQFSVEFFIGGAPVSRDTTVFGAVYREEQRRRGEGMQPNIWSHVCTVKYRKKAVIERGLRVKLPYPTTLPSTLPADAPSTKILHLLRLLHGLNTRWSEVYTESQASAAGAGIPTRLATLPPSLFANSKLTAKMNRQLDEPLIVASHVLPRWTAAVSRDFSFLVPFETRLVYLQSTAFGYSRSMGRWQAGNGGSGAGGGTGGGGSNDGASPVGRLPRQKVRISRSRIIDSMVKVMELYGTTQALLEVEFFDEVGTGLGPTLEFYSEVCREVRRRGGVPAGGLAGSADDRVFVWRDDTEGAGGEDAKISADPAVAGFINPAMGLFPAPITKEVAASEKGRKILHLFKSLGTFVAKALLDSRIVDMPFSPIFLEMVVGEEEEEESAAERALGPVGRKRAELHLLRHVDPALHTSLLELQKYVVAKREIDSNKALSNAARLSRLAAIKVRDASIDDLCLDFTLPGHSTVELVPGGRDRAVTIDTVEDYVDAVVEMTVGEGVRRQVEAFRKGFDRVFPVEDLRSFSVQEMAILVGGSEDEDWSYETLMDSIKADHGYTSESRTIRSLATMMSTFIPAQRRGFLQFVTGSPKLPIGGFRALSPPLTVVRKNVEGGRKPDDYLPSVMTCVNYLKVPDYSEAGVMRKRFDVAVAEGQGCFHLS</sequence>
<dbReference type="Gene3D" id="3.30.2410.10">
    <property type="entry name" value="Hect, E3 ligase catalytic domain"/>
    <property type="match status" value="1"/>
</dbReference>
<dbReference type="SUPFAM" id="SSF56204">
    <property type="entry name" value="Hect, E3 ligase catalytic domain"/>
    <property type="match status" value="1"/>
</dbReference>
<evidence type="ECO:0000256" key="1">
    <source>
        <dbReference type="ARBA" id="ARBA00022679"/>
    </source>
</evidence>
<evidence type="ECO:0000313" key="6">
    <source>
        <dbReference type="EMBL" id="RKO92921.1"/>
    </source>
</evidence>
<dbReference type="InterPro" id="IPR045322">
    <property type="entry name" value="HECTD1/TRIP12-like"/>
</dbReference>
<feature type="compositionally biased region" description="Gly residues" evidence="4">
    <location>
        <begin position="354"/>
        <end position="369"/>
    </location>
</feature>
<dbReference type="AlphaFoldDB" id="A0A4P9WJ35"/>
<protein>
    <recommendedName>
        <fullName evidence="5">HECT domain-containing protein</fullName>
    </recommendedName>
</protein>
<dbReference type="GO" id="GO:0043161">
    <property type="term" value="P:proteasome-mediated ubiquitin-dependent protein catabolic process"/>
    <property type="evidence" value="ECO:0007669"/>
    <property type="project" value="TreeGrafter"/>
</dbReference>
<dbReference type="GO" id="GO:0061630">
    <property type="term" value="F:ubiquitin protein ligase activity"/>
    <property type="evidence" value="ECO:0007669"/>
    <property type="project" value="InterPro"/>
</dbReference>
<evidence type="ECO:0000256" key="3">
    <source>
        <dbReference type="PROSITE-ProRule" id="PRU00104"/>
    </source>
</evidence>
<dbReference type="PANTHER" id="PTHR45670:SF1">
    <property type="entry name" value="E3 UBIQUITIN-PROTEIN LIGASE HECTD1"/>
    <property type="match status" value="1"/>
</dbReference>
<keyword evidence="2 3" id="KW-0833">Ubl conjugation pathway</keyword>